<feature type="modified residue" description="4-aspartylphosphate" evidence="6">
    <location>
        <position position="836"/>
    </location>
</feature>
<dbReference type="Pfam" id="PF00512">
    <property type="entry name" value="HisKA"/>
    <property type="match status" value="1"/>
</dbReference>
<dbReference type="EMBL" id="CP032347">
    <property type="protein sequence ID" value="QCO18698.1"/>
    <property type="molecule type" value="Genomic_DNA"/>
</dbReference>
<feature type="domain" description="PAC" evidence="10">
    <location>
        <begin position="223"/>
        <end position="275"/>
    </location>
</feature>
<evidence type="ECO:0000259" key="10">
    <source>
        <dbReference type="PROSITE" id="PS50113"/>
    </source>
</evidence>
<dbReference type="Pfam" id="PF08448">
    <property type="entry name" value="PAS_4"/>
    <property type="match status" value="1"/>
</dbReference>
<gene>
    <name evidence="11" type="ORF">D3869_25135</name>
</gene>
<dbReference type="InterPro" id="IPR001789">
    <property type="entry name" value="Sig_transdc_resp-reg_receiver"/>
</dbReference>
<keyword evidence="11" id="KW-0614">Plasmid</keyword>
<dbReference type="InterPro" id="IPR035965">
    <property type="entry name" value="PAS-like_dom_sf"/>
</dbReference>
<dbReference type="Pfam" id="PF00072">
    <property type="entry name" value="Response_reg"/>
    <property type="match status" value="1"/>
</dbReference>
<dbReference type="PANTHER" id="PTHR43304:SF1">
    <property type="entry name" value="PAC DOMAIN-CONTAINING PROTEIN"/>
    <property type="match status" value="1"/>
</dbReference>
<name>A0A4D8R6J1_AZOBR</name>
<dbReference type="PANTHER" id="PTHR43304">
    <property type="entry name" value="PHYTOCHROME-LIKE PROTEIN CPH1"/>
    <property type="match status" value="1"/>
</dbReference>
<dbReference type="SMART" id="SM00448">
    <property type="entry name" value="REC"/>
    <property type="match status" value="1"/>
</dbReference>
<dbReference type="InterPro" id="IPR003661">
    <property type="entry name" value="HisK_dim/P_dom"/>
</dbReference>
<accession>A0A4D8R6J1</accession>
<dbReference type="Gene3D" id="1.10.287.130">
    <property type="match status" value="1"/>
</dbReference>
<dbReference type="CDD" id="cd00156">
    <property type="entry name" value="REC"/>
    <property type="match status" value="1"/>
</dbReference>
<dbReference type="PROSITE" id="PS50112">
    <property type="entry name" value="PAS"/>
    <property type="match status" value="2"/>
</dbReference>
<dbReference type="Gene3D" id="3.30.450.20">
    <property type="entry name" value="PAS domain"/>
    <property type="match status" value="4"/>
</dbReference>
<feature type="domain" description="Response regulatory" evidence="8">
    <location>
        <begin position="785"/>
        <end position="900"/>
    </location>
</feature>
<keyword evidence="3 6" id="KW-0597">Phosphoprotein</keyword>
<dbReference type="InterPro" id="IPR001610">
    <property type="entry name" value="PAC"/>
</dbReference>
<keyword evidence="4" id="KW-0808">Transferase</keyword>
<dbReference type="PROSITE" id="PS50110">
    <property type="entry name" value="RESPONSE_REGULATORY"/>
    <property type="match status" value="1"/>
</dbReference>
<dbReference type="Gene3D" id="3.40.50.2300">
    <property type="match status" value="1"/>
</dbReference>
<feature type="domain" description="PAS" evidence="9">
    <location>
        <begin position="276"/>
        <end position="346"/>
    </location>
</feature>
<dbReference type="InterPro" id="IPR005467">
    <property type="entry name" value="His_kinase_dom"/>
</dbReference>
<dbReference type="InterPro" id="IPR013655">
    <property type="entry name" value="PAS_fold_3"/>
</dbReference>
<sequence>MGALIRAHDWAATPLGPKANWPLSLRVVVDLILASPLGMIVLWGPDLIQIYNDCYAEITAGKHPRALGQPTRECWPEVWDFNGPIYEAVLHGESRGFDDQKLILERNGVPEETWFDLTYSPVRNDAGIIAGVLVTVHEVTNRKRTELALRDSESRFRALVNASSYAIYRMNIDWTELRQLDGHGFLTDTTDGNKAWLEEYIHPDDQPQLLDTIREAIRTKSAFDLEHRVRQADGSLGWTHSRAVPILDPDGEVCEWFGTASNITSRRNTDEALRRSEARLSALFARAAVGLSELTLDGRFLHVNDELCRILGRAREEVVGLSVVDVTHPDDLAASRMVIEQALRTGETVALDKRYLRPDGTHVWANSGITIVPGNNGDDRRFLAVTADLTARRETEAALRESEAQFRLMADAVPQIVWITDAEGRVEFFNRQWADYTGVAYDPRTAPTKVSDVIADFIHPDDAALTTKRFQEAQRTGSLYLVEHRLRSKTGEYRWFLVRGLPYRDPHDGAILRWFGTSTDIHDHKHAEALLQQARDTAEAASREKSNFLASVSHDLRQPVQAANLFLELLRRQPLDPKARELLKPLSDSMTSLTGMLSGLLEVARLDAGLLTVQARVFDLDELLTRLYGEFQGPAREAKLRLHMPPAARSVRSDPLLVELVLRNLISNALKYTERGGVTVETRVEEDQLAIDVTDTGRGIAPEELERIFDPYYQIGNATREHARGFGIGLATVQRVAELLAARVTVRSEPGKGSTFTLMLPLAEEEAQLPAAGGEPLIGTLQGRTALVVDDEPMVLKALDVTLRSWGVSVHAARTLAQARTMLKEFEAPPDILIADHSLGAGETGVSIISEARRRGTPVTVLVTGDTSAERLAEAGRTGIRMLHKPIDPAQLRALLTEGLWKGR</sequence>
<geneLocation type="plasmid" evidence="11">
    <name>p2</name>
</geneLocation>
<dbReference type="PROSITE" id="PS50109">
    <property type="entry name" value="HIS_KIN"/>
    <property type="match status" value="1"/>
</dbReference>
<evidence type="ECO:0000259" key="7">
    <source>
        <dbReference type="PROSITE" id="PS50109"/>
    </source>
</evidence>
<dbReference type="SMART" id="SM00387">
    <property type="entry name" value="HATPase_c"/>
    <property type="match status" value="1"/>
</dbReference>
<dbReference type="InterPro" id="IPR004358">
    <property type="entry name" value="Sig_transdc_His_kin-like_C"/>
</dbReference>
<dbReference type="Pfam" id="PF08447">
    <property type="entry name" value="PAS_3"/>
    <property type="match status" value="3"/>
</dbReference>
<dbReference type="CDD" id="cd00082">
    <property type="entry name" value="HisKA"/>
    <property type="match status" value="1"/>
</dbReference>
<dbReference type="FunFam" id="3.30.565.10:FF:000049">
    <property type="entry name" value="Two-component sensor histidine kinase"/>
    <property type="match status" value="1"/>
</dbReference>
<comment type="catalytic activity">
    <reaction evidence="1">
        <text>ATP + protein L-histidine = ADP + protein N-phospho-L-histidine.</text>
        <dbReference type="EC" id="2.7.13.3"/>
    </reaction>
</comment>
<dbReference type="SUPFAM" id="SSF55874">
    <property type="entry name" value="ATPase domain of HSP90 chaperone/DNA topoisomerase II/histidine kinase"/>
    <property type="match status" value="1"/>
</dbReference>
<evidence type="ECO:0000256" key="4">
    <source>
        <dbReference type="ARBA" id="ARBA00022679"/>
    </source>
</evidence>
<feature type="domain" description="PAS" evidence="9">
    <location>
        <begin position="402"/>
        <end position="477"/>
    </location>
</feature>
<dbReference type="Gene3D" id="3.30.565.10">
    <property type="entry name" value="Histidine kinase-like ATPase, C-terminal domain"/>
    <property type="match status" value="1"/>
</dbReference>
<dbReference type="InterPro" id="IPR000014">
    <property type="entry name" value="PAS"/>
</dbReference>
<dbReference type="FunFam" id="3.30.450.20:FF:000099">
    <property type="entry name" value="Sensory box sensor histidine kinase"/>
    <property type="match status" value="1"/>
</dbReference>
<dbReference type="CDD" id="cd16922">
    <property type="entry name" value="HATPase_EvgS-ArcB-TorS-like"/>
    <property type="match status" value="1"/>
</dbReference>
<dbReference type="InterPro" id="IPR052162">
    <property type="entry name" value="Sensor_kinase/Photoreceptor"/>
</dbReference>
<dbReference type="SUPFAM" id="SSF47384">
    <property type="entry name" value="Homodimeric domain of signal transducing histidine kinase"/>
    <property type="match status" value="1"/>
</dbReference>
<feature type="domain" description="PAC" evidence="10">
    <location>
        <begin position="98"/>
        <end position="151"/>
    </location>
</feature>
<dbReference type="InterPro" id="IPR036890">
    <property type="entry name" value="HATPase_C_sf"/>
</dbReference>
<dbReference type="SMART" id="SM00091">
    <property type="entry name" value="PAS"/>
    <property type="match status" value="3"/>
</dbReference>
<dbReference type="GO" id="GO:0000155">
    <property type="term" value="F:phosphorelay sensor kinase activity"/>
    <property type="evidence" value="ECO:0007669"/>
    <property type="project" value="InterPro"/>
</dbReference>
<dbReference type="PROSITE" id="PS50113">
    <property type="entry name" value="PAC"/>
    <property type="match status" value="4"/>
</dbReference>
<dbReference type="InterPro" id="IPR036097">
    <property type="entry name" value="HisK_dim/P_sf"/>
</dbReference>
<dbReference type="EC" id="2.7.13.3" evidence="2"/>
<dbReference type="InterPro" id="IPR013656">
    <property type="entry name" value="PAS_4"/>
</dbReference>
<keyword evidence="5" id="KW-0418">Kinase</keyword>
<evidence type="ECO:0000259" key="8">
    <source>
        <dbReference type="PROSITE" id="PS50110"/>
    </source>
</evidence>
<evidence type="ECO:0000313" key="11">
    <source>
        <dbReference type="EMBL" id="QCO18698.1"/>
    </source>
</evidence>
<evidence type="ECO:0000313" key="12">
    <source>
        <dbReference type="Proteomes" id="UP000298693"/>
    </source>
</evidence>
<dbReference type="InterPro" id="IPR000700">
    <property type="entry name" value="PAS-assoc_C"/>
</dbReference>
<dbReference type="SMART" id="SM00086">
    <property type="entry name" value="PAC"/>
    <property type="match status" value="4"/>
</dbReference>
<evidence type="ECO:0000256" key="2">
    <source>
        <dbReference type="ARBA" id="ARBA00012438"/>
    </source>
</evidence>
<evidence type="ECO:0000259" key="9">
    <source>
        <dbReference type="PROSITE" id="PS50112"/>
    </source>
</evidence>
<proteinExistence type="predicted"/>
<protein>
    <recommendedName>
        <fullName evidence="2">histidine kinase</fullName>
        <ecNumber evidence="2">2.7.13.3</ecNumber>
    </recommendedName>
</protein>
<feature type="domain" description="PAC" evidence="10">
    <location>
        <begin position="480"/>
        <end position="533"/>
    </location>
</feature>
<organism evidence="11 12">
    <name type="scientific">Azospirillum brasilense</name>
    <dbReference type="NCBI Taxonomy" id="192"/>
    <lineage>
        <taxon>Bacteria</taxon>
        <taxon>Pseudomonadati</taxon>
        <taxon>Pseudomonadota</taxon>
        <taxon>Alphaproteobacteria</taxon>
        <taxon>Rhodospirillales</taxon>
        <taxon>Azospirillaceae</taxon>
        <taxon>Azospirillum</taxon>
    </lineage>
</organism>
<dbReference type="InterPro" id="IPR011006">
    <property type="entry name" value="CheY-like_superfamily"/>
</dbReference>
<evidence type="ECO:0000256" key="5">
    <source>
        <dbReference type="ARBA" id="ARBA00022777"/>
    </source>
</evidence>
<dbReference type="SMART" id="SM00388">
    <property type="entry name" value="HisKA"/>
    <property type="match status" value="1"/>
</dbReference>
<dbReference type="SUPFAM" id="SSF55785">
    <property type="entry name" value="PYP-like sensor domain (PAS domain)"/>
    <property type="match status" value="4"/>
</dbReference>
<dbReference type="AlphaFoldDB" id="A0A4D8R6J1"/>
<evidence type="ECO:0000256" key="3">
    <source>
        <dbReference type="ARBA" id="ARBA00022553"/>
    </source>
</evidence>
<dbReference type="SUPFAM" id="SSF52172">
    <property type="entry name" value="CheY-like"/>
    <property type="match status" value="1"/>
</dbReference>
<dbReference type="InterPro" id="IPR003594">
    <property type="entry name" value="HATPase_dom"/>
</dbReference>
<feature type="domain" description="Histidine kinase" evidence="7">
    <location>
        <begin position="551"/>
        <end position="764"/>
    </location>
</feature>
<feature type="domain" description="PAC" evidence="10">
    <location>
        <begin position="349"/>
        <end position="401"/>
    </location>
</feature>
<dbReference type="PRINTS" id="PR00344">
    <property type="entry name" value="BCTRLSENSOR"/>
</dbReference>
<reference evidence="11 12" key="1">
    <citation type="submission" date="2018-09" db="EMBL/GenBank/DDBJ databases">
        <title>Whole genome based analysis of evolution and adaptive divergence in Indian and Brazilian strains of Azospirillum brasilense.</title>
        <authorList>
            <person name="Singh C."/>
            <person name="Tripathi A.K."/>
        </authorList>
    </citation>
    <scope>NUCLEOTIDE SEQUENCE [LARGE SCALE GENOMIC DNA]</scope>
    <source>
        <strain evidence="11 12">MTCC4039</strain>
        <plasmid evidence="11 12">p2</plasmid>
    </source>
</reference>
<evidence type="ECO:0000256" key="1">
    <source>
        <dbReference type="ARBA" id="ARBA00000085"/>
    </source>
</evidence>
<evidence type="ECO:0000256" key="6">
    <source>
        <dbReference type="PROSITE-ProRule" id="PRU00169"/>
    </source>
</evidence>
<dbReference type="NCBIfam" id="TIGR00229">
    <property type="entry name" value="sensory_box"/>
    <property type="match status" value="3"/>
</dbReference>
<dbReference type="Pfam" id="PF02518">
    <property type="entry name" value="HATPase_c"/>
    <property type="match status" value="1"/>
</dbReference>
<dbReference type="CDD" id="cd00130">
    <property type="entry name" value="PAS"/>
    <property type="match status" value="3"/>
</dbReference>
<dbReference type="Proteomes" id="UP000298693">
    <property type="component" value="Plasmid p2"/>
</dbReference>